<reference evidence="9" key="1">
    <citation type="submission" date="2013-08" db="EMBL/GenBank/DDBJ databases">
        <authorList>
            <person name="Mendez C."/>
            <person name="Richter M."/>
            <person name="Ferrer M."/>
            <person name="Sanchez J."/>
        </authorList>
    </citation>
    <scope>NUCLEOTIDE SEQUENCE</scope>
</reference>
<name>T0ZEN4_9ZZZZ</name>
<dbReference type="Pfam" id="PF00528">
    <property type="entry name" value="BPD_transp_1"/>
    <property type="match status" value="1"/>
</dbReference>
<proteinExistence type="predicted"/>
<dbReference type="SUPFAM" id="SSF161098">
    <property type="entry name" value="MetI-like"/>
    <property type="match status" value="1"/>
</dbReference>
<evidence type="ECO:0000259" key="8">
    <source>
        <dbReference type="PROSITE" id="PS50928"/>
    </source>
</evidence>
<feature type="non-terminal residue" evidence="9">
    <location>
        <position position="189"/>
    </location>
</feature>
<dbReference type="GO" id="GO:0055085">
    <property type="term" value="P:transmembrane transport"/>
    <property type="evidence" value="ECO:0007669"/>
    <property type="project" value="InterPro"/>
</dbReference>
<keyword evidence="5 7" id="KW-1133">Transmembrane helix</keyword>
<feature type="domain" description="ABC transmembrane type-1" evidence="8">
    <location>
        <begin position="64"/>
        <end position="189"/>
    </location>
</feature>
<evidence type="ECO:0000256" key="5">
    <source>
        <dbReference type="ARBA" id="ARBA00022989"/>
    </source>
</evidence>
<sequence>QPLARVGTVVMAALILFVFLGPLVYRHSVTHLHILDLMQPPSLTFPLGTDELGRNVFARLMVGGQMSLEVGFVAAFAGMAIGIAYGMVAGLVGGWIDAILMRIVDLLRSIPGLFLLIFLDSVFRPSAGLLIILIAAVSWHGVARLVRGEVLSLKSQLYVEAAEAMGASRLRIIVRHLFPNALGTILVVH</sequence>
<evidence type="ECO:0000313" key="9">
    <source>
        <dbReference type="EMBL" id="EQD46601.1"/>
    </source>
</evidence>
<dbReference type="PROSITE" id="PS50928">
    <property type="entry name" value="ABC_TM1"/>
    <property type="match status" value="1"/>
</dbReference>
<keyword evidence="4 7" id="KW-0812">Transmembrane</keyword>
<comment type="subcellular location">
    <subcellularLocation>
        <location evidence="1">Cell membrane</location>
        <topology evidence="1">Multi-pass membrane protein</topology>
    </subcellularLocation>
</comment>
<evidence type="ECO:0000256" key="6">
    <source>
        <dbReference type="ARBA" id="ARBA00023136"/>
    </source>
</evidence>
<protein>
    <submittedName>
        <fullName evidence="9">Binding-protein-dependent transport system inner membrane component</fullName>
    </submittedName>
</protein>
<keyword evidence="6 7" id="KW-0472">Membrane</keyword>
<dbReference type="InterPro" id="IPR035906">
    <property type="entry name" value="MetI-like_sf"/>
</dbReference>
<dbReference type="InterPro" id="IPR000515">
    <property type="entry name" value="MetI-like"/>
</dbReference>
<evidence type="ECO:0000256" key="2">
    <source>
        <dbReference type="ARBA" id="ARBA00022448"/>
    </source>
</evidence>
<organism evidence="9">
    <name type="scientific">mine drainage metagenome</name>
    <dbReference type="NCBI Taxonomy" id="410659"/>
    <lineage>
        <taxon>unclassified sequences</taxon>
        <taxon>metagenomes</taxon>
        <taxon>ecological metagenomes</taxon>
    </lineage>
</organism>
<reference evidence="9" key="2">
    <citation type="journal article" date="2014" name="ISME J.">
        <title>Microbial stratification in low pH oxic and suboxic macroscopic growths along an acid mine drainage.</title>
        <authorList>
            <person name="Mendez-Garcia C."/>
            <person name="Mesa V."/>
            <person name="Sprenger R.R."/>
            <person name="Richter M."/>
            <person name="Diez M.S."/>
            <person name="Solano J."/>
            <person name="Bargiela R."/>
            <person name="Golyshina O.V."/>
            <person name="Manteca A."/>
            <person name="Ramos J.L."/>
            <person name="Gallego J.R."/>
            <person name="Llorente I."/>
            <person name="Martins Dos Santos V.A."/>
            <person name="Jensen O.N."/>
            <person name="Pelaez A.I."/>
            <person name="Sanchez J."/>
            <person name="Ferrer M."/>
        </authorList>
    </citation>
    <scope>NUCLEOTIDE SEQUENCE</scope>
</reference>
<evidence type="ECO:0000256" key="3">
    <source>
        <dbReference type="ARBA" id="ARBA00022475"/>
    </source>
</evidence>
<dbReference type="EMBL" id="AUZX01010691">
    <property type="protein sequence ID" value="EQD46601.1"/>
    <property type="molecule type" value="Genomic_DNA"/>
</dbReference>
<keyword evidence="2" id="KW-0813">Transport</keyword>
<dbReference type="GO" id="GO:0005886">
    <property type="term" value="C:plasma membrane"/>
    <property type="evidence" value="ECO:0007669"/>
    <property type="project" value="UniProtKB-SubCell"/>
</dbReference>
<feature type="transmembrane region" description="Helical" evidence="7">
    <location>
        <begin position="70"/>
        <end position="92"/>
    </location>
</feature>
<dbReference type="InterPro" id="IPR050366">
    <property type="entry name" value="BP-dependent_transpt_permease"/>
</dbReference>
<feature type="non-terminal residue" evidence="9">
    <location>
        <position position="1"/>
    </location>
</feature>
<dbReference type="PANTHER" id="PTHR43386:SF23">
    <property type="entry name" value="ABC TRANSPORTER"/>
    <property type="match status" value="1"/>
</dbReference>
<evidence type="ECO:0000256" key="1">
    <source>
        <dbReference type="ARBA" id="ARBA00004651"/>
    </source>
</evidence>
<accession>T0ZEN4</accession>
<evidence type="ECO:0000256" key="7">
    <source>
        <dbReference type="SAM" id="Phobius"/>
    </source>
</evidence>
<keyword evidence="3" id="KW-1003">Cell membrane</keyword>
<gene>
    <name evidence="9" type="ORF">B1A_14562</name>
</gene>
<dbReference type="PANTHER" id="PTHR43386">
    <property type="entry name" value="OLIGOPEPTIDE TRANSPORT SYSTEM PERMEASE PROTEIN APPC"/>
    <property type="match status" value="1"/>
</dbReference>
<evidence type="ECO:0000256" key="4">
    <source>
        <dbReference type="ARBA" id="ARBA00022692"/>
    </source>
</evidence>
<dbReference type="CDD" id="cd06261">
    <property type="entry name" value="TM_PBP2"/>
    <property type="match status" value="1"/>
</dbReference>
<feature type="transmembrane region" description="Helical" evidence="7">
    <location>
        <begin position="7"/>
        <end position="25"/>
    </location>
</feature>
<dbReference type="Gene3D" id="1.10.3720.10">
    <property type="entry name" value="MetI-like"/>
    <property type="match status" value="1"/>
</dbReference>
<comment type="caution">
    <text evidence="9">The sequence shown here is derived from an EMBL/GenBank/DDBJ whole genome shotgun (WGS) entry which is preliminary data.</text>
</comment>
<dbReference type="AlphaFoldDB" id="T0ZEN4"/>